<dbReference type="PANTHER" id="PTHR11079">
    <property type="entry name" value="CYTOSINE DEAMINASE FAMILY MEMBER"/>
    <property type="match status" value="1"/>
</dbReference>
<keyword evidence="3" id="KW-1185">Reference proteome</keyword>
<comment type="caution">
    <text evidence="2">The sequence shown here is derived from an EMBL/GenBank/DDBJ whole genome shotgun (WGS) entry which is preliminary data.</text>
</comment>
<dbReference type="PANTHER" id="PTHR11079:SF162">
    <property type="entry name" value="RIBOFLAVIN BIOSYNTHESIS PROTEIN PYRD, CHLOROPLASTIC"/>
    <property type="match status" value="1"/>
</dbReference>
<dbReference type="InterPro" id="IPR016193">
    <property type="entry name" value="Cytidine_deaminase-like"/>
</dbReference>
<name>A0ABU3AKS1_9ACTN</name>
<dbReference type="SUPFAM" id="SSF53927">
    <property type="entry name" value="Cytidine deaminase-like"/>
    <property type="match status" value="1"/>
</dbReference>
<evidence type="ECO:0000313" key="3">
    <source>
        <dbReference type="Proteomes" id="UP001180724"/>
    </source>
</evidence>
<dbReference type="Gene3D" id="3.40.140.10">
    <property type="entry name" value="Cytidine Deaminase, domain 2"/>
    <property type="match status" value="1"/>
</dbReference>
<dbReference type="RefSeq" id="WP_311571968.1">
    <property type="nucleotide sequence ID" value="NZ_JAVRFH010000007.1"/>
</dbReference>
<accession>A0ABU3AKS1</accession>
<proteinExistence type="predicted"/>
<feature type="domain" description="CMP/dCMP-type deaminase" evidence="1">
    <location>
        <begin position="7"/>
        <end position="134"/>
    </location>
</feature>
<gene>
    <name evidence="2" type="ORF">RM812_09455</name>
</gene>
<dbReference type="EMBL" id="JAVRFH010000007">
    <property type="protein sequence ID" value="MDT0610455.1"/>
    <property type="molecule type" value="Genomic_DNA"/>
</dbReference>
<evidence type="ECO:0000313" key="2">
    <source>
        <dbReference type="EMBL" id="MDT0610455.1"/>
    </source>
</evidence>
<dbReference type="Proteomes" id="UP001180724">
    <property type="component" value="Unassembled WGS sequence"/>
</dbReference>
<reference evidence="2" key="1">
    <citation type="submission" date="2024-05" db="EMBL/GenBank/DDBJ databases">
        <title>30 novel species of actinomycetes from the DSMZ collection.</title>
        <authorList>
            <person name="Nouioui I."/>
        </authorList>
    </citation>
    <scope>NUCLEOTIDE SEQUENCE</scope>
    <source>
        <strain evidence="2">DSM 40712</strain>
    </source>
</reference>
<sequence>MSTSSRERDLHWMRRAVELARLCPPSEGAYSVGAVVVGADGRELASGYSRENGGREHAEQAALAKLPSDDVRLRTATIYSTLEPCSRRSHSAISCAHRILAAGLPRVVIAWREPSLFVADCVGCELLTEAGVRVVELPELAADARAVNAHLGRLDQSKG</sequence>
<evidence type="ECO:0000259" key="1">
    <source>
        <dbReference type="PROSITE" id="PS51747"/>
    </source>
</evidence>
<dbReference type="InterPro" id="IPR002125">
    <property type="entry name" value="CMP_dCMP_dom"/>
</dbReference>
<dbReference type="Pfam" id="PF00383">
    <property type="entry name" value="dCMP_cyt_deam_1"/>
    <property type="match status" value="1"/>
</dbReference>
<dbReference type="PROSITE" id="PS51747">
    <property type="entry name" value="CYT_DCMP_DEAMINASES_2"/>
    <property type="match status" value="1"/>
</dbReference>
<organism evidence="2 3">
    <name type="scientific">Streptomyces lancefieldiae</name>
    <dbReference type="NCBI Taxonomy" id="3075520"/>
    <lineage>
        <taxon>Bacteria</taxon>
        <taxon>Bacillati</taxon>
        <taxon>Actinomycetota</taxon>
        <taxon>Actinomycetes</taxon>
        <taxon>Kitasatosporales</taxon>
        <taxon>Streptomycetaceae</taxon>
        <taxon>Streptomyces</taxon>
    </lineage>
</organism>
<protein>
    <submittedName>
        <fullName evidence="2">Deaminase</fullName>
    </submittedName>
</protein>